<organism evidence="3 4">
    <name type="scientific">Cryptosporangium aurantiacum</name>
    <dbReference type="NCBI Taxonomy" id="134849"/>
    <lineage>
        <taxon>Bacteria</taxon>
        <taxon>Bacillati</taxon>
        <taxon>Actinomycetota</taxon>
        <taxon>Actinomycetes</taxon>
        <taxon>Cryptosporangiales</taxon>
        <taxon>Cryptosporangiaceae</taxon>
        <taxon>Cryptosporangium</taxon>
    </lineage>
</organism>
<dbReference type="Gene3D" id="1.10.10.2840">
    <property type="entry name" value="PucR C-terminal helix-turn-helix domain"/>
    <property type="match status" value="1"/>
</dbReference>
<feature type="domain" description="PucR C-terminal helix-turn-helix" evidence="1">
    <location>
        <begin position="351"/>
        <end position="409"/>
    </location>
</feature>
<reference evidence="3 4" key="1">
    <citation type="submission" date="2016-11" db="EMBL/GenBank/DDBJ databases">
        <authorList>
            <person name="Jaros S."/>
            <person name="Januszkiewicz K."/>
            <person name="Wedrychowicz H."/>
        </authorList>
    </citation>
    <scope>NUCLEOTIDE SEQUENCE [LARGE SCALE GENOMIC DNA]</scope>
    <source>
        <strain evidence="3 4">DSM 46144</strain>
    </source>
</reference>
<dbReference type="Pfam" id="PF14361">
    <property type="entry name" value="RsbRD_N"/>
    <property type="match status" value="1"/>
</dbReference>
<proteinExistence type="predicted"/>
<sequence length="418" mass="44808">MTADNVVPVRRGTPRLHEWLTRSIHDLAPAIVAELVERLPVYSTLPPEQLRRDIVQVVQRALRGFAAFVRDGGPPDSGDLAALRESAIRRAEEGVPLDAVLGAYFVGARYLVDAFLREVDHHEDPTAVAQLPGQLLTLLQPVTAAVLDGYLRVAQASWSADRDAEQTLLNALLDGKPAGEAAARAGVALPPGYLVLSVAVGRHPDETAPGVDPLIAARRKVRRLRAELRHQTRGTALVTLAADGGLVLLPMPVPADALTAAHWRDLADLVDRLSRQCGVTLTVGAAEAESDGVPDAARLAAEVRQVASTAGRGPGVHRLSDVLLEYQLSRPGAAHAQLAALLRPVAERPDLLDTLQAFLRCALDRRETAARLQVHPNTVDYRLRRVTALTGLDTGRSHDLLLLHAALAALGRPPGHRA</sequence>
<dbReference type="Proteomes" id="UP000184440">
    <property type="component" value="Unassembled WGS sequence"/>
</dbReference>
<dbReference type="InterPro" id="IPR042070">
    <property type="entry name" value="PucR_C-HTH_sf"/>
</dbReference>
<dbReference type="RefSeq" id="WP_073263932.1">
    <property type="nucleotide sequence ID" value="NZ_FRCS01000017.1"/>
</dbReference>
<dbReference type="OrthoDB" id="4571023at2"/>
<evidence type="ECO:0000313" key="3">
    <source>
        <dbReference type="EMBL" id="SHN46717.1"/>
    </source>
</evidence>
<protein>
    <submittedName>
        <fullName evidence="3">PucR C-terminal helix-turn-helix domain-containing protein</fullName>
    </submittedName>
</protein>
<dbReference type="PANTHER" id="PTHR33744:SF7">
    <property type="entry name" value="PUCR FAMILY TRANSCRIPTIONAL REGULATOR"/>
    <property type="match status" value="1"/>
</dbReference>
<evidence type="ECO:0000259" key="2">
    <source>
        <dbReference type="Pfam" id="PF14361"/>
    </source>
</evidence>
<dbReference type="InterPro" id="IPR025751">
    <property type="entry name" value="RsbRD_N_dom"/>
</dbReference>
<evidence type="ECO:0000259" key="1">
    <source>
        <dbReference type="Pfam" id="PF13556"/>
    </source>
</evidence>
<keyword evidence="4" id="KW-1185">Reference proteome</keyword>
<gene>
    <name evidence="3" type="ORF">SAMN05443668_117100</name>
</gene>
<dbReference type="EMBL" id="FRCS01000017">
    <property type="protein sequence ID" value="SHN46717.1"/>
    <property type="molecule type" value="Genomic_DNA"/>
</dbReference>
<dbReference type="InterPro" id="IPR051448">
    <property type="entry name" value="CdaR-like_regulators"/>
</dbReference>
<feature type="domain" description="RsbT co-antagonist protein RsbRD N-terminal" evidence="2">
    <location>
        <begin position="26"/>
        <end position="162"/>
    </location>
</feature>
<evidence type="ECO:0000313" key="4">
    <source>
        <dbReference type="Proteomes" id="UP000184440"/>
    </source>
</evidence>
<dbReference type="PANTHER" id="PTHR33744">
    <property type="entry name" value="CARBOHYDRATE DIACID REGULATOR"/>
    <property type="match status" value="1"/>
</dbReference>
<dbReference type="InterPro" id="IPR025736">
    <property type="entry name" value="PucR_C-HTH_dom"/>
</dbReference>
<dbReference type="AlphaFoldDB" id="A0A1M7RK86"/>
<name>A0A1M7RK86_9ACTN</name>
<dbReference type="STRING" id="134849.SAMN05443668_117100"/>
<dbReference type="Pfam" id="PF13556">
    <property type="entry name" value="HTH_30"/>
    <property type="match status" value="1"/>
</dbReference>
<accession>A0A1M7RK86</accession>